<evidence type="ECO:0000256" key="2">
    <source>
        <dbReference type="SAM" id="Phobius"/>
    </source>
</evidence>
<dbReference type="Pfam" id="PF02397">
    <property type="entry name" value="Bac_transf"/>
    <property type="match status" value="1"/>
</dbReference>
<reference evidence="4" key="1">
    <citation type="submission" date="2024-05" db="EMBL/GenBank/DDBJ databases">
        <authorList>
            <person name="Kim S."/>
            <person name="Heo J."/>
            <person name="Choi H."/>
            <person name="Choi Y."/>
            <person name="Kwon S.-W."/>
            <person name="Kim Y."/>
        </authorList>
    </citation>
    <scope>NUCLEOTIDE SEQUENCE</scope>
    <source>
        <strain evidence="4">KACC 23699</strain>
    </source>
</reference>
<sequence length="238" mass="26341">MDSSVDPAAFVVTISRSRRALDIVLGGLALVLASWILLLAAVAVLLVQGRPVFYRATRVGEDGRPFHLFKLRTMRTPTGSDRGPGVTASGDPRVTGLGRVLRRLSIDELPQLWSVVRGQMTLVGPRPESVELAERYDARSRTVLRARPGLTGPAQLRYRDRSATPPAGWTVEDWYLRELVPLRVAADLDYLRRPTMRRTFYYLAMTALFVVGLVDLGEGEVRNQQPQGPEPATGHTGR</sequence>
<keyword evidence="4" id="KW-0808">Transferase</keyword>
<dbReference type="AlphaFoldDB" id="A0AAU7JQX4"/>
<proteinExistence type="inferred from homology"/>
<organism evidence="4">
    <name type="scientific">Pedococcus sp. KACC 23699</name>
    <dbReference type="NCBI Taxonomy" id="3149228"/>
    <lineage>
        <taxon>Bacteria</taxon>
        <taxon>Bacillati</taxon>
        <taxon>Actinomycetota</taxon>
        <taxon>Actinomycetes</taxon>
        <taxon>Micrococcales</taxon>
        <taxon>Intrasporangiaceae</taxon>
        <taxon>Pedococcus</taxon>
    </lineage>
</organism>
<feature type="transmembrane region" description="Helical" evidence="2">
    <location>
        <begin position="23"/>
        <end position="47"/>
    </location>
</feature>
<dbReference type="EC" id="2.7.8.-" evidence="4"/>
<name>A0AAU7JQX4_9MICO</name>
<feature type="domain" description="Bacterial sugar transferase" evidence="3">
    <location>
        <begin position="18"/>
        <end position="210"/>
    </location>
</feature>
<keyword evidence="2" id="KW-0812">Transmembrane</keyword>
<evidence type="ECO:0000313" key="4">
    <source>
        <dbReference type="EMBL" id="XBO42606.1"/>
    </source>
</evidence>
<evidence type="ECO:0000256" key="1">
    <source>
        <dbReference type="ARBA" id="ARBA00006464"/>
    </source>
</evidence>
<comment type="similarity">
    <text evidence="1">Belongs to the bacterial sugar transferase family.</text>
</comment>
<keyword evidence="2" id="KW-1133">Transmembrane helix</keyword>
<dbReference type="PANTHER" id="PTHR30576:SF0">
    <property type="entry name" value="UNDECAPRENYL-PHOSPHATE N-ACETYLGALACTOSAMINYL 1-PHOSPHATE TRANSFERASE-RELATED"/>
    <property type="match status" value="1"/>
</dbReference>
<keyword evidence="2" id="KW-0472">Membrane</keyword>
<protein>
    <submittedName>
        <fullName evidence="4">Sugar transferase</fullName>
        <ecNumber evidence="4">2.7.8.-</ecNumber>
    </submittedName>
</protein>
<gene>
    <name evidence="4" type="ORF">ABEG17_13635</name>
</gene>
<feature type="transmembrane region" description="Helical" evidence="2">
    <location>
        <begin position="200"/>
        <end position="217"/>
    </location>
</feature>
<evidence type="ECO:0000259" key="3">
    <source>
        <dbReference type="Pfam" id="PF02397"/>
    </source>
</evidence>
<dbReference type="RefSeq" id="WP_406830026.1">
    <property type="nucleotide sequence ID" value="NZ_CP157483.1"/>
</dbReference>
<dbReference type="InterPro" id="IPR003362">
    <property type="entry name" value="Bact_transf"/>
</dbReference>
<dbReference type="GO" id="GO:0016780">
    <property type="term" value="F:phosphotransferase activity, for other substituted phosphate groups"/>
    <property type="evidence" value="ECO:0007669"/>
    <property type="project" value="TreeGrafter"/>
</dbReference>
<dbReference type="PANTHER" id="PTHR30576">
    <property type="entry name" value="COLANIC BIOSYNTHESIS UDP-GLUCOSE LIPID CARRIER TRANSFERASE"/>
    <property type="match status" value="1"/>
</dbReference>
<accession>A0AAU7JQX4</accession>
<dbReference type="EMBL" id="CP157483">
    <property type="protein sequence ID" value="XBO42606.1"/>
    <property type="molecule type" value="Genomic_DNA"/>
</dbReference>